<dbReference type="InterPro" id="IPR051319">
    <property type="entry name" value="Oligoribo/pAp-PDE_c-di-AMP_PDE"/>
</dbReference>
<dbReference type="Gene3D" id="3.10.310.30">
    <property type="match status" value="1"/>
</dbReference>
<evidence type="ECO:0000313" key="4">
    <source>
        <dbReference type="Proteomes" id="UP000547674"/>
    </source>
</evidence>
<dbReference type="InterPro" id="IPR001667">
    <property type="entry name" value="DDH_dom"/>
</dbReference>
<organism evidence="3 4">
    <name type="scientific">Eiseniibacteriota bacterium</name>
    <dbReference type="NCBI Taxonomy" id="2212470"/>
    <lineage>
        <taxon>Bacteria</taxon>
        <taxon>Candidatus Eiseniibacteriota</taxon>
    </lineage>
</organism>
<comment type="caution">
    <text evidence="3">The sequence shown here is derived from an EMBL/GenBank/DDBJ whole genome shotgun (WGS) entry which is preliminary data.</text>
</comment>
<dbReference type="Gene3D" id="3.90.1640.10">
    <property type="entry name" value="inorganic pyrophosphatase (n-terminal core)"/>
    <property type="match status" value="1"/>
</dbReference>
<protein>
    <submittedName>
        <fullName evidence="3">Bifunctional oligoribonuclease/PAP phosphatase NrnA</fullName>
    </submittedName>
</protein>
<reference evidence="3 4" key="1">
    <citation type="submission" date="2020-03" db="EMBL/GenBank/DDBJ databases">
        <title>Metabolic flexibility allows generalist bacteria to become dominant in a frequently disturbed ecosystem.</title>
        <authorList>
            <person name="Chen Y.-J."/>
            <person name="Leung P.M."/>
            <person name="Bay S.K."/>
            <person name="Hugenholtz P."/>
            <person name="Kessler A.J."/>
            <person name="Shelley G."/>
            <person name="Waite D.W."/>
            <person name="Cook P.L."/>
            <person name="Greening C."/>
        </authorList>
    </citation>
    <scope>NUCLEOTIDE SEQUENCE [LARGE SCALE GENOMIC DNA]</scope>
    <source>
        <strain evidence="3">SS_bin_28</strain>
    </source>
</reference>
<dbReference type="PANTHER" id="PTHR47618">
    <property type="entry name" value="BIFUNCTIONAL OLIGORIBONUCLEASE AND PAP PHOSPHATASE NRNA"/>
    <property type="match status" value="1"/>
</dbReference>
<evidence type="ECO:0000259" key="2">
    <source>
        <dbReference type="Pfam" id="PF02272"/>
    </source>
</evidence>
<dbReference type="InterPro" id="IPR003156">
    <property type="entry name" value="DHHA1_dom"/>
</dbReference>
<dbReference type="Proteomes" id="UP000547674">
    <property type="component" value="Unassembled WGS sequence"/>
</dbReference>
<gene>
    <name evidence="3" type="ORF">HKN21_09335</name>
</gene>
<dbReference type="SUPFAM" id="SSF64182">
    <property type="entry name" value="DHH phosphoesterases"/>
    <property type="match status" value="1"/>
</dbReference>
<dbReference type="AlphaFoldDB" id="A0A7Y2H2F4"/>
<dbReference type="EMBL" id="JABDJR010000370">
    <property type="protein sequence ID" value="NNF06950.1"/>
    <property type="molecule type" value="Genomic_DNA"/>
</dbReference>
<feature type="domain" description="DHHA1" evidence="2">
    <location>
        <begin position="251"/>
        <end position="332"/>
    </location>
</feature>
<dbReference type="Pfam" id="PF01368">
    <property type="entry name" value="DHH"/>
    <property type="match status" value="1"/>
</dbReference>
<feature type="domain" description="DDH" evidence="1">
    <location>
        <begin position="26"/>
        <end position="166"/>
    </location>
</feature>
<accession>A0A7Y2H2F4</accession>
<evidence type="ECO:0000259" key="1">
    <source>
        <dbReference type="Pfam" id="PF01368"/>
    </source>
</evidence>
<sequence>MTIGLPLFDQSPWNNIADALREKEHFVLCTHQNPDGDGLGAQLGLWEYLKNQGKSVSIINPDPLPTRYEFLNTEKQFQGYDQGLHDKVLDAAEVAIFLDFSRWDRLGAPLEAKMRDIGALTVCVDHHPVEDGPATLNGLDETAAATGQLAYELIRSMGGQLTPVMATGFYTSILTDTGSFRFSNSDSRAHRVTAELLETGIDPSVLYEKVYGEWELSRLRLMSLSLANMESLDEERVLLLPVTRQMIDEVGAHETDAEGFVDVARSVRTCECVVLLVEREGNQTKLSFRSKGRVNVQVIAESLGGGGHLYAAGATVSGNVQDARELVYHALKEGRFVSETS</sequence>
<proteinExistence type="predicted"/>
<dbReference type="PANTHER" id="PTHR47618:SF1">
    <property type="entry name" value="BIFUNCTIONAL OLIGORIBONUCLEASE AND PAP PHOSPHATASE NRNA"/>
    <property type="match status" value="1"/>
</dbReference>
<dbReference type="Pfam" id="PF02272">
    <property type="entry name" value="DHHA1"/>
    <property type="match status" value="1"/>
</dbReference>
<name>A0A7Y2H2F4_UNCEI</name>
<dbReference type="GO" id="GO:0003676">
    <property type="term" value="F:nucleic acid binding"/>
    <property type="evidence" value="ECO:0007669"/>
    <property type="project" value="InterPro"/>
</dbReference>
<evidence type="ECO:0000313" key="3">
    <source>
        <dbReference type="EMBL" id="NNF06950.1"/>
    </source>
</evidence>
<dbReference type="InterPro" id="IPR038763">
    <property type="entry name" value="DHH_sf"/>
</dbReference>